<evidence type="ECO:0000256" key="1">
    <source>
        <dbReference type="SAM" id="SignalP"/>
    </source>
</evidence>
<gene>
    <name evidence="2" type="ORF">UTRI_01058_B</name>
</gene>
<evidence type="ECO:0000313" key="3">
    <source>
        <dbReference type="Proteomes" id="UP000324022"/>
    </source>
</evidence>
<evidence type="ECO:0000313" key="2">
    <source>
        <dbReference type="EMBL" id="SPO21572.1"/>
    </source>
</evidence>
<accession>A0A5C3DTL2</accession>
<dbReference type="AlphaFoldDB" id="A0A5C3DTL2"/>
<feature type="chain" id="PRO_5023073318" evidence="1">
    <location>
        <begin position="24"/>
        <end position="159"/>
    </location>
</feature>
<feature type="signal peptide" evidence="1">
    <location>
        <begin position="1"/>
        <end position="23"/>
    </location>
</feature>
<organism evidence="2 3">
    <name type="scientific">Ustilago trichophora</name>
    <dbReference type="NCBI Taxonomy" id="86804"/>
    <lineage>
        <taxon>Eukaryota</taxon>
        <taxon>Fungi</taxon>
        <taxon>Dikarya</taxon>
        <taxon>Basidiomycota</taxon>
        <taxon>Ustilaginomycotina</taxon>
        <taxon>Ustilaginomycetes</taxon>
        <taxon>Ustilaginales</taxon>
        <taxon>Ustilaginaceae</taxon>
        <taxon>Ustilago</taxon>
    </lineage>
</organism>
<sequence length="159" mass="17758">MKAFLSASALMFVSLLGIVNAYAGPTWLPDSAELNFEAFCGKDDDEKHARLYNTMHLCFLGKGDITQQLLMDPPTNTSGYYSTDKQNFVLVPFKPDDIANRALDQLLFTKDYNISVHWDEHQTVVVTVSPGSAGSNKVLLTSGYYDPGNVEHVHLYEYN</sequence>
<reference evidence="2 3" key="1">
    <citation type="submission" date="2018-03" db="EMBL/GenBank/DDBJ databases">
        <authorList>
            <person name="Guldener U."/>
        </authorList>
    </citation>
    <scope>NUCLEOTIDE SEQUENCE [LARGE SCALE GENOMIC DNA]</scope>
    <source>
        <strain evidence="2 3">NBRC100155</strain>
    </source>
</reference>
<name>A0A5C3DTL2_9BASI</name>
<keyword evidence="3" id="KW-1185">Reference proteome</keyword>
<dbReference type="EMBL" id="OOIN01000003">
    <property type="protein sequence ID" value="SPO21572.1"/>
    <property type="molecule type" value="Genomic_DNA"/>
</dbReference>
<keyword evidence="1" id="KW-0732">Signal</keyword>
<dbReference type="Proteomes" id="UP000324022">
    <property type="component" value="Unassembled WGS sequence"/>
</dbReference>
<protein>
    <submittedName>
        <fullName evidence="2">Uncharacterized protein</fullName>
    </submittedName>
</protein>
<proteinExistence type="predicted"/>